<dbReference type="PROSITE" id="PS50158">
    <property type="entry name" value="ZF_CCHC"/>
    <property type="match status" value="1"/>
</dbReference>
<keyword evidence="2" id="KW-0175">Coiled coil</keyword>
<evidence type="ECO:0000256" key="4">
    <source>
        <dbReference type="SAM" id="Phobius"/>
    </source>
</evidence>
<dbReference type="InterPro" id="IPR018253">
    <property type="entry name" value="DnaJ_domain_CS"/>
</dbReference>
<evidence type="ECO:0000256" key="1">
    <source>
        <dbReference type="PROSITE-ProRule" id="PRU00047"/>
    </source>
</evidence>
<dbReference type="InterPro" id="IPR001878">
    <property type="entry name" value="Znf_CCHC"/>
</dbReference>
<feature type="compositionally biased region" description="Polar residues" evidence="3">
    <location>
        <begin position="26"/>
        <end position="35"/>
    </location>
</feature>
<evidence type="ECO:0000313" key="7">
    <source>
        <dbReference type="EMBL" id="GJS87795.1"/>
    </source>
</evidence>
<dbReference type="Proteomes" id="UP001151760">
    <property type="component" value="Unassembled WGS sequence"/>
</dbReference>
<evidence type="ECO:0000313" key="8">
    <source>
        <dbReference type="Proteomes" id="UP001151760"/>
    </source>
</evidence>
<gene>
    <name evidence="7" type="ORF">Tco_0770431</name>
</gene>
<dbReference type="Gene3D" id="1.10.287.110">
    <property type="entry name" value="DnaJ domain"/>
    <property type="match status" value="1"/>
</dbReference>
<keyword evidence="8" id="KW-1185">Reference proteome</keyword>
<evidence type="ECO:0000259" key="6">
    <source>
        <dbReference type="PROSITE" id="PS50158"/>
    </source>
</evidence>
<keyword evidence="1" id="KW-0479">Metal-binding</keyword>
<dbReference type="EMBL" id="BQNB010011226">
    <property type="protein sequence ID" value="GJS87795.1"/>
    <property type="molecule type" value="Genomic_DNA"/>
</dbReference>
<keyword evidence="4" id="KW-0472">Membrane</keyword>
<dbReference type="SUPFAM" id="SSF57756">
    <property type="entry name" value="Retrovirus zinc finger-like domains"/>
    <property type="match status" value="1"/>
</dbReference>
<reference evidence="7" key="1">
    <citation type="journal article" date="2022" name="Int. J. Mol. Sci.">
        <title>Draft Genome of Tanacetum Coccineum: Genomic Comparison of Closely Related Tanacetum-Family Plants.</title>
        <authorList>
            <person name="Yamashiro T."/>
            <person name="Shiraishi A."/>
            <person name="Nakayama K."/>
            <person name="Satake H."/>
        </authorList>
    </citation>
    <scope>NUCLEOTIDE SEQUENCE</scope>
</reference>
<keyword evidence="4" id="KW-0812">Transmembrane</keyword>
<sequence>MARVVHSSNPDYTNKTDYDQHFPPVTSHNYDNNNNKKQHYSSSSPVVVTRGVSGGTGNGRFRATYGRCFLCDELGHYARECPVYGPRTTPLRNYTTYYRGNRAFGNDPSKADAVESSSGTQNVRPKPINVLTDISSNFEPVSPLLGKVKHKEKELQSRDEEIESLKCQLNKATTDLSSVQAKNEEITLNMNKATTDLKCTKSKNEELTVNMKNLQEELQKCRRELSSLRDKDEEMTKKWWDLNNEFVKTKDLMNEKIKHLEEVNKTRDGEILKQKLETKQWKKTTKDLVSILAGGAVLSSKTPELESLLLHYTNRAVKRMFIGKTRKALDDCRMATYLDPGFLKVCLIAGNCHLVRGELDEALCCYKKCLDSGMVCLDRRLTIEASDGLQSLEKVGNYIKQSAELLQLKTFESATNAMEIVTEALSVSCYSEKLLELEGEALFQLHKYEEVVQMCEQTLAIAEKNCGNINDSKRLSDEDRNRQLHLWRWSLMSRSYYHMGKFDLALSMLEKYEQLAPPETKTEEPSLFSATTVHELLQIKSAGNDAFQSGKFIEAVEHYTNAIMRSIESRPFAAICLCNRAAAHQSLGNVIDAIADCNLAIALDGDYMKAISRRASLHEKIRDYEHASLDLKRLISLLEKRSEKKYVEDLKVSRQHLSSLKRYMKKGMSMDLYMILGLKGSESGSEIKKAYHKAALRHHPDKAGKFLARSESGADGDIWKEIMTTIHMDADKLFKKIGEAYAVLSDANKRHAYNLEDAMKDGFVYKHMPAFSRTEPKYLVRKGKQSPLLLLLRARDTFGQKGRCQRKTPPYDVSPGAIGSFVVATSPHPHNFAGVSLGLGWYHAMSQERLIRNVLSHSVSCCVPYVGIIAWVIRLFRFVILENEYEDGGFLIFDRRRDKFNFFVGDPDLLHFPALESVIVIESIIFSSLTLILMFFTCKCVIVLLREKKSNKSNLRIINLLSYQLAKLKNSNEQRVIHSTPV</sequence>
<feature type="compositionally biased region" description="Polar residues" evidence="3">
    <location>
        <begin position="1"/>
        <end position="13"/>
    </location>
</feature>
<dbReference type="PROSITE" id="PS00636">
    <property type="entry name" value="DNAJ_1"/>
    <property type="match status" value="1"/>
</dbReference>
<keyword evidence="4" id="KW-1133">Transmembrane helix</keyword>
<feature type="domain" description="J" evidence="5">
    <location>
        <begin position="671"/>
        <end position="757"/>
    </location>
</feature>
<dbReference type="SMART" id="SM00343">
    <property type="entry name" value="ZnF_C2HC"/>
    <property type="match status" value="1"/>
</dbReference>
<comment type="caution">
    <text evidence="7">The sequence shown here is derived from an EMBL/GenBank/DDBJ whole genome shotgun (WGS) entry which is preliminary data.</text>
</comment>
<feature type="region of interest" description="Disordered" evidence="3">
    <location>
        <begin position="1"/>
        <end position="48"/>
    </location>
</feature>
<keyword evidence="1" id="KW-0863">Zinc-finger</keyword>
<dbReference type="Pfam" id="PF00098">
    <property type="entry name" value="zf-CCHC"/>
    <property type="match status" value="1"/>
</dbReference>
<feature type="domain" description="CCHC-type" evidence="6">
    <location>
        <begin position="67"/>
        <end position="82"/>
    </location>
</feature>
<feature type="transmembrane region" description="Helical" evidence="4">
    <location>
        <begin position="924"/>
        <end position="945"/>
    </location>
</feature>
<dbReference type="SMART" id="SM00028">
    <property type="entry name" value="TPR"/>
    <property type="match status" value="7"/>
</dbReference>
<dbReference type="Gene3D" id="1.25.40.10">
    <property type="entry name" value="Tetratricopeptide repeat domain"/>
    <property type="match status" value="3"/>
</dbReference>
<keyword evidence="1" id="KW-0862">Zinc</keyword>
<protein>
    <submittedName>
        <fullName evidence="7">DnaJ domain, zinc finger, CCHC-type, tetratricopeptide-like helical domain protein</fullName>
    </submittedName>
</protein>
<dbReference type="SUPFAM" id="SSF57997">
    <property type="entry name" value="Tropomyosin"/>
    <property type="match status" value="1"/>
</dbReference>
<dbReference type="SMART" id="SM00271">
    <property type="entry name" value="DnaJ"/>
    <property type="match status" value="1"/>
</dbReference>
<evidence type="ECO:0000259" key="5">
    <source>
        <dbReference type="PROSITE" id="PS50076"/>
    </source>
</evidence>
<dbReference type="PROSITE" id="PS50076">
    <property type="entry name" value="DNAJ_2"/>
    <property type="match status" value="1"/>
</dbReference>
<dbReference type="PANTHER" id="PTHR45181:SF13">
    <property type="entry name" value="DNAJ DOMAIN, ZINC FINGER, CCHC-TYPE, TETRATRICOPEPTIDE-LIKE HELICAL DOMAIN PROTEIN-RELATED"/>
    <property type="match status" value="1"/>
</dbReference>
<dbReference type="PRINTS" id="PR00625">
    <property type="entry name" value="JDOMAIN"/>
</dbReference>
<proteinExistence type="predicted"/>
<evidence type="ECO:0000256" key="2">
    <source>
        <dbReference type="SAM" id="Coils"/>
    </source>
</evidence>
<accession>A0ABQ4ZCH4</accession>
<dbReference type="SUPFAM" id="SSF46565">
    <property type="entry name" value="Chaperone J-domain"/>
    <property type="match status" value="1"/>
</dbReference>
<dbReference type="InterPro" id="IPR036869">
    <property type="entry name" value="J_dom_sf"/>
</dbReference>
<dbReference type="PANTHER" id="PTHR45181">
    <property type="entry name" value="HEAT SHOCK PROTEIN DNAJ WITH TETRATRICOPEPTIDE REPEAT-CONTAINING PROTEIN"/>
    <property type="match status" value="1"/>
</dbReference>
<feature type="coiled-coil region" evidence="2">
    <location>
        <begin position="148"/>
        <end position="238"/>
    </location>
</feature>
<name>A0ABQ4ZCH4_9ASTR</name>
<dbReference type="InterPro" id="IPR001623">
    <property type="entry name" value="DnaJ_domain"/>
</dbReference>
<evidence type="ECO:0000256" key="3">
    <source>
        <dbReference type="SAM" id="MobiDB-lite"/>
    </source>
</evidence>
<organism evidence="7 8">
    <name type="scientific">Tanacetum coccineum</name>
    <dbReference type="NCBI Taxonomy" id="301880"/>
    <lineage>
        <taxon>Eukaryota</taxon>
        <taxon>Viridiplantae</taxon>
        <taxon>Streptophyta</taxon>
        <taxon>Embryophyta</taxon>
        <taxon>Tracheophyta</taxon>
        <taxon>Spermatophyta</taxon>
        <taxon>Magnoliopsida</taxon>
        <taxon>eudicotyledons</taxon>
        <taxon>Gunneridae</taxon>
        <taxon>Pentapetalae</taxon>
        <taxon>asterids</taxon>
        <taxon>campanulids</taxon>
        <taxon>Asterales</taxon>
        <taxon>Asteraceae</taxon>
        <taxon>Asteroideae</taxon>
        <taxon>Anthemideae</taxon>
        <taxon>Anthemidinae</taxon>
        <taxon>Tanacetum</taxon>
    </lineage>
</organism>
<dbReference type="Pfam" id="PF00226">
    <property type="entry name" value="DnaJ"/>
    <property type="match status" value="1"/>
</dbReference>
<dbReference type="InterPro" id="IPR011990">
    <property type="entry name" value="TPR-like_helical_dom_sf"/>
</dbReference>
<dbReference type="InterPro" id="IPR019734">
    <property type="entry name" value="TPR_rpt"/>
</dbReference>
<dbReference type="CDD" id="cd06257">
    <property type="entry name" value="DnaJ"/>
    <property type="match status" value="1"/>
</dbReference>
<dbReference type="SUPFAM" id="SSF48452">
    <property type="entry name" value="TPR-like"/>
    <property type="match status" value="2"/>
</dbReference>
<dbReference type="InterPro" id="IPR036875">
    <property type="entry name" value="Znf_CCHC_sf"/>
</dbReference>
<reference evidence="7" key="2">
    <citation type="submission" date="2022-01" db="EMBL/GenBank/DDBJ databases">
        <authorList>
            <person name="Yamashiro T."/>
            <person name="Shiraishi A."/>
            <person name="Satake H."/>
            <person name="Nakayama K."/>
        </authorList>
    </citation>
    <scope>NUCLEOTIDE SEQUENCE</scope>
</reference>